<keyword evidence="2" id="KW-1185">Reference proteome</keyword>
<dbReference type="Proteomes" id="UP000245711">
    <property type="component" value="Plasmid pRB29"/>
</dbReference>
<organism evidence="1 2">
    <name type="scientific">Rhodococcus oxybenzonivorans</name>
    <dbReference type="NCBI Taxonomy" id="1990687"/>
    <lineage>
        <taxon>Bacteria</taxon>
        <taxon>Bacillati</taxon>
        <taxon>Actinomycetota</taxon>
        <taxon>Actinomycetes</taxon>
        <taxon>Mycobacteriales</taxon>
        <taxon>Nocardiaceae</taxon>
        <taxon>Rhodococcus</taxon>
    </lineage>
</organism>
<evidence type="ECO:0000313" key="1">
    <source>
        <dbReference type="EMBL" id="AWK76825.1"/>
    </source>
</evidence>
<reference evidence="1 2" key="1">
    <citation type="submission" date="2017-05" db="EMBL/GenBank/DDBJ databases">
        <title>Isolation of Rhodococcus sp. S2-17 biodegrading of BP-3.</title>
        <authorList>
            <person name="Lee Y."/>
            <person name="Kim K.H."/>
            <person name="Chun B.H."/>
            <person name="Jung H.S."/>
            <person name="Jeon C.O."/>
        </authorList>
    </citation>
    <scope>NUCLEOTIDE SEQUENCE [LARGE SCALE GENOMIC DNA]</scope>
    <source>
        <strain evidence="1 2">S2-17</strain>
        <plasmid evidence="2">prb29</plasmid>
    </source>
</reference>
<dbReference type="OrthoDB" id="3436074at2"/>
<proteinExistence type="predicted"/>
<sequence length="267" mass="28486">MLPEVKQTATAFIESAGTWRTARGVQASSEGSGAVPQAPLTASILEVPGAESSSVQVVYPQYGGITTDTAAVIVLFDQQLRGPGGITSRQLALDVRLLRRAGGMWEVDRINPPTSLGSAVPLSAAATEVLTDRRIRLSSPAQTDVNTGRVDEQILQILLGLAEDYELGIQVIHTGHIQTVFPTSRVSNHAVGRAVDIREIDGKTVIDPTMSPSVLARFMQRASELGATEVGGPFDLNAERKGFFTDDVHQDHIHIGVTPGDPLAHLR</sequence>
<geneLocation type="plasmid" evidence="2">
    <name>prb29</name>
</geneLocation>
<evidence type="ECO:0000313" key="2">
    <source>
        <dbReference type="Proteomes" id="UP000245711"/>
    </source>
</evidence>
<accession>A0A2S2C7H7</accession>
<dbReference type="KEGG" id="roz:CBI38_36080"/>
<name>A0A2S2C7H7_9NOCA</name>
<keyword evidence="1" id="KW-0614">Plasmid</keyword>
<dbReference type="AlphaFoldDB" id="A0A2S2C7H7"/>
<gene>
    <name evidence="1" type="ORF">CBI38_36080</name>
</gene>
<dbReference type="EMBL" id="CP021356">
    <property type="protein sequence ID" value="AWK76825.1"/>
    <property type="molecule type" value="Genomic_DNA"/>
</dbReference>
<protein>
    <submittedName>
        <fullName evidence="1">Uncharacterized protein</fullName>
    </submittedName>
</protein>